<dbReference type="AlphaFoldDB" id="A0A2I0KI50"/>
<feature type="transmembrane region" description="Helical" evidence="1">
    <location>
        <begin position="84"/>
        <end position="104"/>
    </location>
</feature>
<dbReference type="InterPro" id="IPR044804">
    <property type="entry name" value="Ribosomal_eL20z-like"/>
</dbReference>
<evidence type="ECO:0000256" key="1">
    <source>
        <dbReference type="SAM" id="Phobius"/>
    </source>
</evidence>
<reference evidence="2 3" key="1">
    <citation type="submission" date="2017-11" db="EMBL/GenBank/DDBJ databases">
        <title>De-novo sequencing of pomegranate (Punica granatum L.) genome.</title>
        <authorList>
            <person name="Akparov Z."/>
            <person name="Amiraslanov A."/>
            <person name="Hajiyeva S."/>
            <person name="Abbasov M."/>
            <person name="Kaur K."/>
            <person name="Hamwieh A."/>
            <person name="Solovyev V."/>
            <person name="Salamov A."/>
            <person name="Braich B."/>
            <person name="Kosarev P."/>
            <person name="Mahmoud A."/>
            <person name="Hajiyev E."/>
            <person name="Babayeva S."/>
            <person name="Izzatullayeva V."/>
            <person name="Mammadov A."/>
            <person name="Mammadov A."/>
            <person name="Sharifova S."/>
            <person name="Ojaghi J."/>
            <person name="Eynullazada K."/>
            <person name="Bayramov B."/>
            <person name="Abdulazimova A."/>
            <person name="Shahmuradov I."/>
        </authorList>
    </citation>
    <scope>NUCLEOTIDE SEQUENCE [LARGE SCALE GENOMIC DNA]</scope>
    <source>
        <strain evidence="3">cv. AG2017</strain>
        <tissue evidence="2">Leaf</tissue>
    </source>
</reference>
<gene>
    <name evidence="2" type="ORF">CRG98_011576</name>
</gene>
<dbReference type="PANTHER" id="PTHR46631:SF21">
    <property type="entry name" value="60S RIBOSOMAL PROTEIN L18A-LIKE PROTEIN"/>
    <property type="match status" value="1"/>
</dbReference>
<dbReference type="EMBL" id="PGOL01000571">
    <property type="protein sequence ID" value="PKI67980.1"/>
    <property type="molecule type" value="Genomic_DNA"/>
</dbReference>
<keyword evidence="1" id="KW-0472">Membrane</keyword>
<evidence type="ECO:0000313" key="2">
    <source>
        <dbReference type="EMBL" id="PKI67980.1"/>
    </source>
</evidence>
<evidence type="ECO:0000313" key="3">
    <source>
        <dbReference type="Proteomes" id="UP000233551"/>
    </source>
</evidence>
<organism evidence="2 3">
    <name type="scientific">Punica granatum</name>
    <name type="common">Pomegranate</name>
    <dbReference type="NCBI Taxonomy" id="22663"/>
    <lineage>
        <taxon>Eukaryota</taxon>
        <taxon>Viridiplantae</taxon>
        <taxon>Streptophyta</taxon>
        <taxon>Embryophyta</taxon>
        <taxon>Tracheophyta</taxon>
        <taxon>Spermatophyta</taxon>
        <taxon>Magnoliopsida</taxon>
        <taxon>eudicotyledons</taxon>
        <taxon>Gunneridae</taxon>
        <taxon>Pentapetalae</taxon>
        <taxon>rosids</taxon>
        <taxon>malvids</taxon>
        <taxon>Myrtales</taxon>
        <taxon>Lythraceae</taxon>
        <taxon>Punica</taxon>
    </lineage>
</organism>
<proteinExistence type="predicted"/>
<protein>
    <recommendedName>
        <fullName evidence="4">60S ribosomal protein L18a-like protein</fullName>
    </recommendedName>
</protein>
<name>A0A2I0KI50_PUNGR</name>
<keyword evidence="1" id="KW-1133">Transmembrane helix</keyword>
<evidence type="ECO:0008006" key="4">
    <source>
        <dbReference type="Google" id="ProtNLM"/>
    </source>
</evidence>
<keyword evidence="1" id="KW-0812">Transmembrane</keyword>
<dbReference type="Proteomes" id="UP000233551">
    <property type="component" value="Unassembled WGS sequence"/>
</dbReference>
<comment type="caution">
    <text evidence="2">The sequence shown here is derived from an EMBL/GenBank/DDBJ whole genome shotgun (WGS) entry which is preliminary data.</text>
</comment>
<sequence length="142" mass="15617">MGEDQGQGGPNYYGTFQGVANYWPPLRQPPLTSFPQPAPPPGTTVAAHPATFYSNGYQTVVTDIPSTKMLAIIFLSPDFTWGRFVVGFFFGGIPWYVGTFLLFFSQLDIREKPGYIACAVASVLAFVAMTFGVTKGAHYWWS</sequence>
<dbReference type="STRING" id="22663.A0A2I0KI50"/>
<dbReference type="PANTHER" id="PTHR46631">
    <property type="entry name" value="60S RIBOSOMAL PROTEIN L18A-LIKE"/>
    <property type="match status" value="1"/>
</dbReference>
<keyword evidence="3" id="KW-1185">Reference proteome</keyword>
<accession>A0A2I0KI50</accession>
<feature type="transmembrane region" description="Helical" evidence="1">
    <location>
        <begin position="116"/>
        <end position="141"/>
    </location>
</feature>